<dbReference type="InterPro" id="IPR018691">
    <property type="entry name" value="DUF2188"/>
</dbReference>
<sequence>MKSLTTLFTAALLISGLTACQSQVSPIALAPAAYMQAQASARVIYHVVPDSKAGLWHIKLQRNPQPVASFKTKEAAVAAGRVLGRSHELGQLIVHKANGQIETEYTYGKDPASSVG</sequence>
<evidence type="ECO:0008006" key="4">
    <source>
        <dbReference type="Google" id="ProtNLM"/>
    </source>
</evidence>
<evidence type="ECO:0000313" key="2">
    <source>
        <dbReference type="EMBL" id="PIW16806.1"/>
    </source>
</evidence>
<proteinExistence type="predicted"/>
<organism evidence="2 3">
    <name type="scientific">bacterium (Candidatus Blackallbacteria) CG17_big_fil_post_rev_8_21_14_2_50_48_46</name>
    <dbReference type="NCBI Taxonomy" id="2014261"/>
    <lineage>
        <taxon>Bacteria</taxon>
        <taxon>Candidatus Blackallbacteria</taxon>
    </lineage>
</organism>
<dbReference type="Pfam" id="PF09954">
    <property type="entry name" value="DUF2188"/>
    <property type="match status" value="1"/>
</dbReference>
<dbReference type="EMBL" id="PFFQ01000034">
    <property type="protein sequence ID" value="PIW16806.1"/>
    <property type="molecule type" value="Genomic_DNA"/>
</dbReference>
<name>A0A2M7G4G7_9BACT</name>
<accession>A0A2M7G4G7</accession>
<protein>
    <recommendedName>
        <fullName evidence="4">DUF2188 domain-containing protein</fullName>
    </recommendedName>
</protein>
<gene>
    <name evidence="2" type="ORF">COW36_11020</name>
</gene>
<dbReference type="AlphaFoldDB" id="A0A2M7G4G7"/>
<evidence type="ECO:0000313" key="3">
    <source>
        <dbReference type="Proteomes" id="UP000231019"/>
    </source>
</evidence>
<comment type="caution">
    <text evidence="2">The sequence shown here is derived from an EMBL/GenBank/DDBJ whole genome shotgun (WGS) entry which is preliminary data.</text>
</comment>
<evidence type="ECO:0000256" key="1">
    <source>
        <dbReference type="SAM" id="SignalP"/>
    </source>
</evidence>
<dbReference type="PROSITE" id="PS51257">
    <property type="entry name" value="PROKAR_LIPOPROTEIN"/>
    <property type="match status" value="1"/>
</dbReference>
<dbReference type="Proteomes" id="UP000231019">
    <property type="component" value="Unassembled WGS sequence"/>
</dbReference>
<keyword evidence="1" id="KW-0732">Signal</keyword>
<feature type="signal peptide" evidence="1">
    <location>
        <begin position="1"/>
        <end position="19"/>
    </location>
</feature>
<feature type="chain" id="PRO_5014656639" description="DUF2188 domain-containing protein" evidence="1">
    <location>
        <begin position="20"/>
        <end position="116"/>
    </location>
</feature>
<reference evidence="2 3" key="1">
    <citation type="submission" date="2017-09" db="EMBL/GenBank/DDBJ databases">
        <title>Depth-based differentiation of microbial function through sediment-hosted aquifers and enrichment of novel symbionts in the deep terrestrial subsurface.</title>
        <authorList>
            <person name="Probst A.J."/>
            <person name="Ladd B."/>
            <person name="Jarett J.K."/>
            <person name="Geller-Mcgrath D.E."/>
            <person name="Sieber C.M."/>
            <person name="Emerson J.B."/>
            <person name="Anantharaman K."/>
            <person name="Thomas B.C."/>
            <person name="Malmstrom R."/>
            <person name="Stieglmeier M."/>
            <person name="Klingl A."/>
            <person name="Woyke T."/>
            <person name="Ryan C.M."/>
            <person name="Banfield J.F."/>
        </authorList>
    </citation>
    <scope>NUCLEOTIDE SEQUENCE [LARGE SCALE GENOMIC DNA]</scope>
    <source>
        <strain evidence="2">CG17_big_fil_post_rev_8_21_14_2_50_48_46</strain>
    </source>
</reference>